<dbReference type="AlphaFoldDB" id="A0A9P5SSL2"/>
<dbReference type="EMBL" id="JAAAUY010000025">
    <property type="protein sequence ID" value="KAF9337490.1"/>
    <property type="molecule type" value="Genomic_DNA"/>
</dbReference>
<dbReference type="InterPro" id="IPR032157">
    <property type="entry name" value="PAC4"/>
</dbReference>
<evidence type="ECO:0000313" key="2">
    <source>
        <dbReference type="EMBL" id="KAF9337490.1"/>
    </source>
</evidence>
<feature type="compositionally biased region" description="Low complexity" evidence="1">
    <location>
        <begin position="1"/>
        <end position="16"/>
    </location>
</feature>
<dbReference type="PANTHER" id="PTHR33559">
    <property type="entry name" value="PROTEASOME ASSEMBLY CHAPERONE 4"/>
    <property type="match status" value="1"/>
</dbReference>
<dbReference type="Pfam" id="PF16093">
    <property type="entry name" value="PAC4"/>
    <property type="match status" value="1"/>
</dbReference>
<feature type="region of interest" description="Disordered" evidence="1">
    <location>
        <begin position="1"/>
        <end position="22"/>
    </location>
</feature>
<evidence type="ECO:0000313" key="3">
    <source>
        <dbReference type="Proteomes" id="UP000696485"/>
    </source>
</evidence>
<name>A0A9P5SSL2_9FUNG</name>
<keyword evidence="3" id="KW-1185">Reference proteome</keyword>
<feature type="region of interest" description="Disordered" evidence="1">
    <location>
        <begin position="74"/>
        <end position="93"/>
    </location>
</feature>
<gene>
    <name evidence="2" type="ORF">BG006_004517</name>
</gene>
<sequence length="184" mass="19636">MSNTAPLQVPAPTTPTTAPPAQPFIPAPDAVPQFRIHQQTFMFMNQTPVYIQVIAMDQSYWVWVSSSGANPLQIDAQQGGQGQGQSQSGPGSGVFGDLAMAMPAFRPGQPAISSTLLGKPIDETSANMAKRLATRFKRQFLINVDIPASVDNAMLLSFSERKLVDMLQTILAPPAPAPSIDTTA</sequence>
<protein>
    <submittedName>
        <fullName evidence="2">Uncharacterized protein</fullName>
    </submittedName>
</protein>
<proteinExistence type="predicted"/>
<accession>A0A9P5SSL2</accession>
<dbReference type="PANTHER" id="PTHR33559:SF1">
    <property type="entry name" value="PROTEASOME ASSEMBLY CHAPERONE 4"/>
    <property type="match status" value="1"/>
</dbReference>
<reference evidence="2" key="1">
    <citation type="journal article" date="2020" name="Fungal Divers.">
        <title>Resolving the Mortierellaceae phylogeny through synthesis of multi-gene phylogenetics and phylogenomics.</title>
        <authorList>
            <person name="Vandepol N."/>
            <person name="Liber J."/>
            <person name="Desiro A."/>
            <person name="Na H."/>
            <person name="Kennedy M."/>
            <person name="Barry K."/>
            <person name="Grigoriev I.V."/>
            <person name="Miller A.N."/>
            <person name="O'Donnell K."/>
            <person name="Stajich J.E."/>
            <person name="Bonito G."/>
        </authorList>
    </citation>
    <scope>NUCLEOTIDE SEQUENCE</scope>
    <source>
        <strain evidence="2">NVP1</strain>
    </source>
</reference>
<comment type="caution">
    <text evidence="2">The sequence shown here is derived from an EMBL/GenBank/DDBJ whole genome shotgun (WGS) entry which is preliminary data.</text>
</comment>
<dbReference type="GO" id="GO:0043248">
    <property type="term" value="P:proteasome assembly"/>
    <property type="evidence" value="ECO:0007669"/>
    <property type="project" value="InterPro"/>
</dbReference>
<organism evidence="2 3">
    <name type="scientific">Podila minutissima</name>
    <dbReference type="NCBI Taxonomy" id="64525"/>
    <lineage>
        <taxon>Eukaryota</taxon>
        <taxon>Fungi</taxon>
        <taxon>Fungi incertae sedis</taxon>
        <taxon>Mucoromycota</taxon>
        <taxon>Mortierellomycotina</taxon>
        <taxon>Mortierellomycetes</taxon>
        <taxon>Mortierellales</taxon>
        <taxon>Mortierellaceae</taxon>
        <taxon>Podila</taxon>
    </lineage>
</organism>
<dbReference type="Proteomes" id="UP000696485">
    <property type="component" value="Unassembled WGS sequence"/>
</dbReference>
<evidence type="ECO:0000256" key="1">
    <source>
        <dbReference type="SAM" id="MobiDB-lite"/>
    </source>
</evidence>